<dbReference type="Gene3D" id="1.10.510.10">
    <property type="entry name" value="Transferase(Phosphotransferase) domain 1"/>
    <property type="match status" value="1"/>
</dbReference>
<dbReference type="GO" id="GO:0016773">
    <property type="term" value="F:phosphotransferase activity, alcohol group as acceptor"/>
    <property type="evidence" value="ECO:0007669"/>
    <property type="project" value="InterPro"/>
</dbReference>
<dbReference type="RefSeq" id="WP_071807413.1">
    <property type="nucleotide sequence ID" value="NZ_MEIA01000250.1"/>
</dbReference>
<proteinExistence type="predicted"/>
<dbReference type="AlphaFoldDB" id="A0A1K0GLU8"/>
<comment type="caution">
    <text evidence="1">The sequence shown here is derived from an EMBL/GenBank/DDBJ whole genome shotgun (WGS) entry which is preliminary data.</text>
</comment>
<accession>A0A1K0GLU8</accession>
<evidence type="ECO:0000313" key="2">
    <source>
        <dbReference type="Proteomes" id="UP000182486"/>
    </source>
</evidence>
<evidence type="ECO:0000313" key="1">
    <source>
        <dbReference type="EMBL" id="OJF12004.1"/>
    </source>
</evidence>
<gene>
    <name evidence="1" type="ORF">BG844_22950</name>
</gene>
<keyword evidence="2" id="KW-1185">Reference proteome</keyword>
<reference evidence="1 2" key="1">
    <citation type="submission" date="2016-09" db="EMBL/GenBank/DDBJ databases">
        <title>Couchioplanes caeruleus draft genome sequence.</title>
        <authorList>
            <person name="Sheehan J."/>
            <person name="Caffrey P."/>
        </authorList>
    </citation>
    <scope>NUCLEOTIDE SEQUENCE [LARGE SCALE GENOMIC DNA]</scope>
    <source>
        <strain evidence="1 2">DSM 43634</strain>
    </source>
</reference>
<organism evidence="1 2">
    <name type="scientific">Couchioplanes caeruleus subsp. caeruleus</name>
    <dbReference type="NCBI Taxonomy" id="56427"/>
    <lineage>
        <taxon>Bacteria</taxon>
        <taxon>Bacillati</taxon>
        <taxon>Actinomycetota</taxon>
        <taxon>Actinomycetes</taxon>
        <taxon>Micromonosporales</taxon>
        <taxon>Micromonosporaceae</taxon>
        <taxon>Couchioplanes</taxon>
    </lineage>
</organism>
<dbReference type="SUPFAM" id="SSF56112">
    <property type="entry name" value="Protein kinase-like (PK-like)"/>
    <property type="match status" value="1"/>
</dbReference>
<evidence type="ECO:0008006" key="3">
    <source>
        <dbReference type="Google" id="ProtNLM"/>
    </source>
</evidence>
<dbReference type="Pfam" id="PF04655">
    <property type="entry name" value="APH_6_hur"/>
    <property type="match status" value="1"/>
</dbReference>
<name>A0A1K0GLU8_9ACTN</name>
<dbReference type="EMBL" id="MEIA01000250">
    <property type="protein sequence ID" value="OJF12004.1"/>
    <property type="molecule type" value="Genomic_DNA"/>
</dbReference>
<protein>
    <recommendedName>
        <fullName evidence="3">Streptomycin 6-kinase</fullName>
    </recommendedName>
</protein>
<dbReference type="InterPro" id="IPR011009">
    <property type="entry name" value="Kinase-like_dom_sf"/>
</dbReference>
<dbReference type="GO" id="GO:0019748">
    <property type="term" value="P:secondary metabolic process"/>
    <property type="evidence" value="ECO:0007669"/>
    <property type="project" value="InterPro"/>
</dbReference>
<dbReference type="InterPro" id="IPR006748">
    <property type="entry name" value="NH2Glyco/OHUrea_AB-resist_kin"/>
</dbReference>
<dbReference type="Proteomes" id="UP000182486">
    <property type="component" value="Unassembled WGS sequence"/>
</dbReference>
<sequence>MSAVLPARFVHNVTGNWGHAGRAWLAELPGLVVALAREWDLTVGPAYPLSFNWVAPVRRADGSAAVLKLGLAEAGHLAAEATALAFFDGRAAARLLACDDERGALLIERLEPGTTLRTLVRHHDDRATAVLIDLMRRLHRPAPAGLVLKDLAARTADFAAYLDRSPGDAPLPRRLVTQAMHLYGDLCASAEARVVLHGDLHHENVLAAGREPWLAIDPHGVVGDPAAEIGPVLYNPLDGDEPTLSLLMPRVEQFADGLGVATARVVAWGFVQAVLSEVWDAEGGGTTPGRALQVALALRPLLR</sequence>